<dbReference type="Gene3D" id="3.30.1420.10">
    <property type="match status" value="1"/>
</dbReference>
<dbReference type="Pfam" id="PF04358">
    <property type="entry name" value="DsrC"/>
    <property type="match status" value="1"/>
</dbReference>
<accession>A0A6B2M057</accession>
<protein>
    <submittedName>
        <fullName evidence="5">TusE/DsrC/DsvC family sulfur relay protein</fullName>
    </submittedName>
</protein>
<evidence type="ECO:0000256" key="3">
    <source>
        <dbReference type="ARBA" id="ARBA00022490"/>
    </source>
</evidence>
<organism evidence="5 6">
    <name type="scientific">Oceanipulchritudo coccoides</name>
    <dbReference type="NCBI Taxonomy" id="2706888"/>
    <lineage>
        <taxon>Bacteria</taxon>
        <taxon>Pseudomonadati</taxon>
        <taxon>Verrucomicrobiota</taxon>
        <taxon>Opitutia</taxon>
        <taxon>Puniceicoccales</taxon>
        <taxon>Oceanipulchritudinaceae</taxon>
        <taxon>Oceanipulchritudo</taxon>
    </lineage>
</organism>
<dbReference type="EMBL" id="JAAGNX010000001">
    <property type="protein sequence ID" value="NDV61792.1"/>
    <property type="molecule type" value="Genomic_DNA"/>
</dbReference>
<sequence>MATKELAGSSVEVNEEGYLTDRTQWNEAVAAALATEEGIELSDEHWKVLKFIESDFAEKQAVPGMRRLNKVGGIPTKDLYRLFPGGPIKKAARIAGFPKPASCV</sequence>
<dbReference type="PIRSF" id="PIRSF006223">
    <property type="entry name" value="DsrC_TusE"/>
    <property type="match status" value="1"/>
</dbReference>
<dbReference type="SUPFAM" id="SSF69721">
    <property type="entry name" value="DsrC, the gamma subunit of dissimilatory sulfite reductase"/>
    <property type="match status" value="1"/>
</dbReference>
<dbReference type="InterPro" id="IPR007453">
    <property type="entry name" value="DsrC/TusE"/>
</dbReference>
<evidence type="ECO:0000256" key="2">
    <source>
        <dbReference type="ARBA" id="ARBA00005718"/>
    </source>
</evidence>
<dbReference type="InterPro" id="IPR043163">
    <property type="entry name" value="DsrC-like_N"/>
</dbReference>
<dbReference type="NCBIfam" id="TIGR03342">
    <property type="entry name" value="dsrC_tusE_dsvC"/>
    <property type="match status" value="1"/>
</dbReference>
<comment type="similarity">
    <text evidence="2">Belongs to the DsrC/TusE family.</text>
</comment>
<comment type="subcellular location">
    <subcellularLocation>
        <location evidence="1">Cytoplasm</location>
    </subcellularLocation>
</comment>
<keyword evidence="6" id="KW-1185">Reference proteome</keyword>
<dbReference type="GO" id="GO:0097163">
    <property type="term" value="F:sulfur carrier activity"/>
    <property type="evidence" value="ECO:0007669"/>
    <property type="project" value="TreeGrafter"/>
</dbReference>
<comment type="caution">
    <text evidence="5">The sequence shown here is derived from an EMBL/GenBank/DDBJ whole genome shotgun (WGS) entry which is preliminary data.</text>
</comment>
<dbReference type="InterPro" id="IPR025526">
    <property type="entry name" value="DsrC-like_dom_sf"/>
</dbReference>
<evidence type="ECO:0000313" key="6">
    <source>
        <dbReference type="Proteomes" id="UP000478417"/>
    </source>
</evidence>
<dbReference type="GO" id="GO:0005737">
    <property type="term" value="C:cytoplasm"/>
    <property type="evidence" value="ECO:0007669"/>
    <property type="project" value="UniProtKB-SubCell"/>
</dbReference>
<dbReference type="InterPro" id="IPR042072">
    <property type="entry name" value="DsrC-like_C"/>
</dbReference>
<evidence type="ECO:0000256" key="4">
    <source>
        <dbReference type="PIRSR" id="PIRSR006223-50"/>
    </source>
</evidence>
<gene>
    <name evidence="5" type="ORF">G0Q06_04950</name>
</gene>
<dbReference type="GO" id="GO:0002143">
    <property type="term" value="P:tRNA wobble position uridine thiolation"/>
    <property type="evidence" value="ECO:0007669"/>
    <property type="project" value="TreeGrafter"/>
</dbReference>
<reference evidence="5 6" key="1">
    <citation type="submission" date="2020-02" db="EMBL/GenBank/DDBJ databases">
        <title>Albibacoteraceae fam. nov., the first described family within the subdivision 4 Verrucomicrobia.</title>
        <authorList>
            <person name="Xi F."/>
        </authorList>
    </citation>
    <scope>NUCLEOTIDE SEQUENCE [LARGE SCALE GENOMIC DNA]</scope>
    <source>
        <strain evidence="5 6">CK1056</strain>
    </source>
</reference>
<evidence type="ECO:0000256" key="1">
    <source>
        <dbReference type="ARBA" id="ARBA00004496"/>
    </source>
</evidence>
<feature type="active site" description="Cysteine persulfide intermediate" evidence="4">
    <location>
        <position position="103"/>
    </location>
</feature>
<dbReference type="Proteomes" id="UP000478417">
    <property type="component" value="Unassembled WGS sequence"/>
</dbReference>
<dbReference type="Gene3D" id="1.10.10.370">
    <property type="entry name" value="DsrC-like protein, C-terminal domain"/>
    <property type="match status" value="1"/>
</dbReference>
<keyword evidence="3" id="KW-0963">Cytoplasm</keyword>
<dbReference type="AlphaFoldDB" id="A0A6B2M057"/>
<dbReference type="RefSeq" id="WP_163963036.1">
    <property type="nucleotide sequence ID" value="NZ_JAAGNX010000001.1"/>
</dbReference>
<dbReference type="PANTHER" id="PTHR37010">
    <property type="entry name" value="SULFURTRANSFERASE TUSE"/>
    <property type="match status" value="1"/>
</dbReference>
<name>A0A6B2M057_9BACT</name>
<proteinExistence type="inferred from homology"/>
<evidence type="ECO:0000313" key="5">
    <source>
        <dbReference type="EMBL" id="NDV61792.1"/>
    </source>
</evidence>
<dbReference type="PANTHER" id="PTHR37010:SF1">
    <property type="entry name" value="SULFURTRANSFERASE TUSE"/>
    <property type="match status" value="1"/>
</dbReference>